<accession>A0A397TYX5</accession>
<dbReference type="OrthoDB" id="2442798at2759"/>
<dbReference type="EMBL" id="QKWP01002853">
    <property type="protein sequence ID" value="RIB02017.1"/>
    <property type="molecule type" value="Genomic_DNA"/>
</dbReference>
<sequence>MATKLFERLSNNHLELLDDKEDFNIIISTASAMTINNLWDDGLKEFLCHIANIFNNTSILSDLISKLPLKATEPLSTVINEKYAAEIASWVDKKAEAYSVINNPYEF</sequence>
<protein>
    <submittedName>
        <fullName evidence="1">Uncharacterized protein</fullName>
    </submittedName>
</protein>
<evidence type="ECO:0000313" key="2">
    <source>
        <dbReference type="Proteomes" id="UP000266673"/>
    </source>
</evidence>
<proteinExistence type="predicted"/>
<comment type="caution">
    <text evidence="1">The sequence shown here is derived from an EMBL/GenBank/DDBJ whole genome shotgun (WGS) entry which is preliminary data.</text>
</comment>
<dbReference type="AlphaFoldDB" id="A0A397TYX5"/>
<organism evidence="1 2">
    <name type="scientific">Gigaspora rosea</name>
    <dbReference type="NCBI Taxonomy" id="44941"/>
    <lineage>
        <taxon>Eukaryota</taxon>
        <taxon>Fungi</taxon>
        <taxon>Fungi incertae sedis</taxon>
        <taxon>Mucoromycota</taxon>
        <taxon>Glomeromycotina</taxon>
        <taxon>Glomeromycetes</taxon>
        <taxon>Diversisporales</taxon>
        <taxon>Gigasporaceae</taxon>
        <taxon>Gigaspora</taxon>
    </lineage>
</organism>
<keyword evidence="2" id="KW-1185">Reference proteome</keyword>
<evidence type="ECO:0000313" key="1">
    <source>
        <dbReference type="EMBL" id="RIB02017.1"/>
    </source>
</evidence>
<dbReference type="Proteomes" id="UP000266673">
    <property type="component" value="Unassembled WGS sequence"/>
</dbReference>
<gene>
    <name evidence="1" type="ORF">C2G38_2229078</name>
</gene>
<name>A0A397TYX5_9GLOM</name>
<reference evidence="1 2" key="1">
    <citation type="submission" date="2018-06" db="EMBL/GenBank/DDBJ databases">
        <title>Comparative genomics reveals the genomic features of Rhizophagus irregularis, R. cerebriforme, R. diaphanum and Gigaspora rosea, and their symbiotic lifestyle signature.</title>
        <authorList>
            <person name="Morin E."/>
            <person name="San Clemente H."/>
            <person name="Chen E.C.H."/>
            <person name="De La Providencia I."/>
            <person name="Hainaut M."/>
            <person name="Kuo A."/>
            <person name="Kohler A."/>
            <person name="Murat C."/>
            <person name="Tang N."/>
            <person name="Roy S."/>
            <person name="Loubradou J."/>
            <person name="Henrissat B."/>
            <person name="Grigoriev I.V."/>
            <person name="Corradi N."/>
            <person name="Roux C."/>
            <person name="Martin F.M."/>
        </authorList>
    </citation>
    <scope>NUCLEOTIDE SEQUENCE [LARGE SCALE GENOMIC DNA]</scope>
    <source>
        <strain evidence="1 2">DAOM 194757</strain>
    </source>
</reference>